<dbReference type="AlphaFoldDB" id="A0AAX1N9P2"/>
<dbReference type="SUPFAM" id="SSF103088">
    <property type="entry name" value="OmpA-like"/>
    <property type="match status" value="1"/>
</dbReference>
<keyword evidence="5" id="KW-0732">Signal</keyword>
<reference evidence="7 8" key="1">
    <citation type="submission" date="2021-05" db="EMBL/GenBank/DDBJ databases">
        <title>Comparative genomic studies on the polysaccharide-degrading batcterial strains of the Flammeovirga genus.</title>
        <authorList>
            <person name="Zewei F."/>
            <person name="Zheng Z."/>
            <person name="Yu L."/>
            <person name="Ruyue G."/>
            <person name="Yanhong M."/>
            <person name="Yuanyuan C."/>
            <person name="Jingyan G."/>
            <person name="Wenjun H."/>
        </authorList>
    </citation>
    <scope>NUCLEOTIDE SEQUENCE [LARGE SCALE GENOMIC DNA]</scope>
    <source>
        <strain evidence="7 8">NBRC:100898</strain>
    </source>
</reference>
<dbReference type="RefSeq" id="WP_169664140.1">
    <property type="nucleotide sequence ID" value="NZ_CP076132.1"/>
</dbReference>
<evidence type="ECO:0000313" key="8">
    <source>
        <dbReference type="Proteomes" id="UP000678679"/>
    </source>
</evidence>
<dbReference type="InterPro" id="IPR036737">
    <property type="entry name" value="OmpA-like_sf"/>
</dbReference>
<organism evidence="7 8">
    <name type="scientific">Flammeovirga yaeyamensis</name>
    <dbReference type="NCBI Taxonomy" id="367791"/>
    <lineage>
        <taxon>Bacteria</taxon>
        <taxon>Pseudomonadati</taxon>
        <taxon>Bacteroidota</taxon>
        <taxon>Cytophagia</taxon>
        <taxon>Cytophagales</taxon>
        <taxon>Flammeovirgaceae</taxon>
        <taxon>Flammeovirga</taxon>
    </lineage>
</organism>
<dbReference type="CDD" id="cd07185">
    <property type="entry name" value="OmpA_C-like"/>
    <property type="match status" value="1"/>
</dbReference>
<dbReference type="Gene3D" id="1.25.40.10">
    <property type="entry name" value="Tetratricopeptide repeat domain"/>
    <property type="match status" value="1"/>
</dbReference>
<dbReference type="GO" id="GO:0009279">
    <property type="term" value="C:cell outer membrane"/>
    <property type="evidence" value="ECO:0007669"/>
    <property type="project" value="UniProtKB-SubCell"/>
</dbReference>
<gene>
    <name evidence="7" type="ORF">KMW28_06235</name>
</gene>
<dbReference type="Proteomes" id="UP000678679">
    <property type="component" value="Chromosome 1"/>
</dbReference>
<evidence type="ECO:0000256" key="5">
    <source>
        <dbReference type="SAM" id="SignalP"/>
    </source>
</evidence>
<dbReference type="InterPro" id="IPR011990">
    <property type="entry name" value="TPR-like_helical_dom_sf"/>
</dbReference>
<feature type="signal peptide" evidence="5">
    <location>
        <begin position="1"/>
        <end position="18"/>
    </location>
</feature>
<proteinExistence type="predicted"/>
<dbReference type="Pfam" id="PF00691">
    <property type="entry name" value="OmpA"/>
    <property type="match status" value="1"/>
</dbReference>
<dbReference type="PANTHER" id="PTHR30329:SF21">
    <property type="entry name" value="LIPOPROTEIN YIAD-RELATED"/>
    <property type="match status" value="1"/>
</dbReference>
<evidence type="ECO:0000259" key="6">
    <source>
        <dbReference type="PROSITE" id="PS51123"/>
    </source>
</evidence>
<dbReference type="Pfam" id="PF07676">
    <property type="entry name" value="PD40"/>
    <property type="match status" value="2"/>
</dbReference>
<dbReference type="EMBL" id="CP076132">
    <property type="protein sequence ID" value="QWG03176.1"/>
    <property type="molecule type" value="Genomic_DNA"/>
</dbReference>
<dbReference type="Gene3D" id="2.60.40.1120">
    <property type="entry name" value="Carboxypeptidase-like, regulatory domain"/>
    <property type="match status" value="1"/>
</dbReference>
<dbReference type="InterPro" id="IPR011042">
    <property type="entry name" value="6-blade_b-propeller_TolB-like"/>
</dbReference>
<dbReference type="PROSITE" id="PS51123">
    <property type="entry name" value="OMPA_2"/>
    <property type="match status" value="1"/>
</dbReference>
<evidence type="ECO:0000256" key="1">
    <source>
        <dbReference type="ARBA" id="ARBA00004442"/>
    </source>
</evidence>
<feature type="chain" id="PRO_5043656848" evidence="5">
    <location>
        <begin position="19"/>
        <end position="824"/>
    </location>
</feature>
<protein>
    <submittedName>
        <fullName evidence="7">PD40 domain-containing protein</fullName>
    </submittedName>
</protein>
<dbReference type="InterPro" id="IPR050330">
    <property type="entry name" value="Bact_OuterMem_StrucFunc"/>
</dbReference>
<keyword evidence="2 4" id="KW-0472">Membrane</keyword>
<dbReference type="InterPro" id="IPR011659">
    <property type="entry name" value="WD40"/>
</dbReference>
<dbReference type="SUPFAM" id="SSF69304">
    <property type="entry name" value="Tricorn protease N-terminal domain"/>
    <property type="match status" value="1"/>
</dbReference>
<dbReference type="Gene3D" id="2.120.10.30">
    <property type="entry name" value="TolB, C-terminal domain"/>
    <property type="match status" value="1"/>
</dbReference>
<keyword evidence="3" id="KW-0998">Cell outer membrane</keyword>
<dbReference type="PANTHER" id="PTHR30329">
    <property type="entry name" value="STATOR ELEMENT OF FLAGELLAR MOTOR COMPLEX"/>
    <property type="match status" value="1"/>
</dbReference>
<dbReference type="Gene3D" id="3.30.1330.60">
    <property type="entry name" value="OmpA-like domain"/>
    <property type="match status" value="1"/>
</dbReference>
<comment type="subcellular location">
    <subcellularLocation>
        <location evidence="1">Cell outer membrane</location>
    </subcellularLocation>
</comment>
<dbReference type="KEGG" id="fya:KMW28_06235"/>
<evidence type="ECO:0000256" key="3">
    <source>
        <dbReference type="ARBA" id="ARBA00023237"/>
    </source>
</evidence>
<dbReference type="PRINTS" id="PR01021">
    <property type="entry name" value="OMPADOMAIN"/>
</dbReference>
<evidence type="ECO:0000313" key="7">
    <source>
        <dbReference type="EMBL" id="QWG03176.1"/>
    </source>
</evidence>
<feature type="domain" description="OmpA-like" evidence="6">
    <location>
        <begin position="586"/>
        <end position="707"/>
    </location>
</feature>
<dbReference type="InterPro" id="IPR006664">
    <property type="entry name" value="OMP_bac"/>
</dbReference>
<keyword evidence="8" id="KW-1185">Reference proteome</keyword>
<dbReference type="SUPFAM" id="SSF48452">
    <property type="entry name" value="TPR-like"/>
    <property type="match status" value="1"/>
</dbReference>
<name>A0AAX1N9P2_9BACT</name>
<dbReference type="InterPro" id="IPR006665">
    <property type="entry name" value="OmpA-like"/>
</dbReference>
<accession>A0AAX1N9P2</accession>
<sequence length="824" mass="94245">MKNFILLLLMLISPVLFAQTMQNQRVQDFDERNEERFQNMDYAKALKHYQKKYQKESNPEKKEEYAIQMARCFQKLNKPQKAVDLFDKMDSSLIASNEVATITYADALYNVGEYKKAEQWYKKAFDRKGAEHSAEVYQKLKNLSAIQPLMRDQDLFEVRSPSFNSNQDDFSPFKYNNGYVFSSNRKSKQTGGKKYAWDGGSFLDLFYVDSLGNVQNFSSKINSKYHEASASISPDGNMIAFTRSSAKEKTKDKESNLQLMIATKNGEGDWSKPLDFLWNMTDYSTGHPAFSSDGKRLYFVSDRPDGIGGSDIYYSDIKENGKFSSPTLMGKEINTEKNEVFPAVDGNKLYFSSDGWGGLGGLDIVMQNLDSLYEKPVHLHAPINSSYDDFGGTKINLKSYYISSNRMTEFSDKGNDNILEVEKVFFKGIVIDKFERTPIPDALVEIDGKVVTKSDESGLFKVRFDQWPDLMPIIGRKQSYASDTLAGKEAAQTIEMGEPIVLELAQPYIEGHVYDSLTKEPIIARLTIKDRSTETERVVFSDSTGYYRISAKAQEHYDFISERPRYFTRRQATNTQDHYKTVRDIAMNPIVGQRIRIYYNFDMSNIRDDASHSLDTVVNVMKYNPTITIELSSHTDIRGRDSYNQALSDRRAKEAFDYAVRKGIAAERMTYKGYGETMPVIDCKGKRCTEAEHQLNRRTEFYVTGYLNEKGYFGSDYNKFYPDSLSEVLEDSDKEIIRSTSNSITGIFVSLIGGVEGYNVKALDDQGKLLAQDKTTEEGVFNLMVPNQYKYKLVLDKEGIEITHRYITLEDFDGKSNFDVTIYK</sequence>
<evidence type="ECO:0000256" key="4">
    <source>
        <dbReference type="PROSITE-ProRule" id="PRU00473"/>
    </source>
</evidence>
<evidence type="ECO:0000256" key="2">
    <source>
        <dbReference type="ARBA" id="ARBA00023136"/>
    </source>
</evidence>